<evidence type="ECO:0000256" key="3">
    <source>
        <dbReference type="ARBA" id="ARBA00022741"/>
    </source>
</evidence>
<evidence type="ECO:0000313" key="9">
    <source>
        <dbReference type="EMBL" id="EGC24043.1"/>
    </source>
</evidence>
<dbReference type="InterPro" id="IPR003593">
    <property type="entry name" value="AAA+_ATPase"/>
</dbReference>
<dbReference type="Proteomes" id="UP000003857">
    <property type="component" value="Unassembled WGS sequence"/>
</dbReference>
<comment type="subcellular location">
    <subcellularLocation>
        <location evidence="7">Cell inner membrane</location>
        <topology evidence="7">Peripheral membrane protein</topology>
    </subcellularLocation>
</comment>
<dbReference type="FunFam" id="3.40.50.300:FF:000201">
    <property type="entry name" value="Glycine betaine/L-proline ABC transporter ATP-binding protein"/>
    <property type="match status" value="1"/>
</dbReference>
<comment type="caution">
    <text evidence="9">The sequence shown here is derived from an EMBL/GenBank/DDBJ whole genome shotgun (WGS) entry which is preliminary data.</text>
</comment>
<dbReference type="InterPro" id="IPR003439">
    <property type="entry name" value="ABC_transporter-like_ATP-bd"/>
</dbReference>
<dbReference type="SUPFAM" id="SSF52540">
    <property type="entry name" value="P-loop containing nucleoside triphosphate hydrolases"/>
    <property type="match status" value="1"/>
</dbReference>
<dbReference type="CDD" id="cd03294">
    <property type="entry name" value="ABC_Pro_Gly_Betaine"/>
    <property type="match status" value="1"/>
</dbReference>
<keyword evidence="7" id="KW-1003">Cell membrane</keyword>
<keyword evidence="7" id="KW-0472">Membrane</keyword>
<keyword evidence="2 7" id="KW-0813">Transport</keyword>
<dbReference type="GO" id="GO:0005886">
    <property type="term" value="C:plasma membrane"/>
    <property type="evidence" value="ECO:0007669"/>
    <property type="project" value="UniProtKB-SubCell"/>
</dbReference>
<gene>
    <name evidence="9" type="primary">proV</name>
    <name evidence="9" type="ORF">HMPREF9390_1874</name>
</gene>
<dbReference type="PROSITE" id="PS00211">
    <property type="entry name" value="ABC_TRANSPORTER_1"/>
    <property type="match status" value="1"/>
</dbReference>
<evidence type="ECO:0000313" key="10">
    <source>
        <dbReference type="Proteomes" id="UP000003857"/>
    </source>
</evidence>
<keyword evidence="6" id="KW-0129">CBS domain</keyword>
<dbReference type="EC" id="7.6.2.9" evidence="7"/>
<reference evidence="9 10" key="1">
    <citation type="submission" date="2011-01" db="EMBL/GenBank/DDBJ databases">
        <authorList>
            <person name="Muzny D."/>
            <person name="Qin X."/>
            <person name="Buhay C."/>
            <person name="Dugan-Rocha S."/>
            <person name="Ding Y."/>
            <person name="Chen G."/>
            <person name="Hawes A."/>
            <person name="Holder M."/>
            <person name="Jhangiani S."/>
            <person name="Johnson A."/>
            <person name="Khan Z."/>
            <person name="Li Z."/>
            <person name="Liu W."/>
            <person name="Liu X."/>
            <person name="Perez L."/>
            <person name="Shen H."/>
            <person name="Wang Q."/>
            <person name="Watt J."/>
            <person name="Xi L."/>
            <person name="Xin Y."/>
            <person name="Zhou J."/>
            <person name="Deng J."/>
            <person name="Jiang H."/>
            <person name="Liu Y."/>
            <person name="Qu J."/>
            <person name="Song X.-Z."/>
            <person name="Zhang L."/>
            <person name="Villasana D."/>
            <person name="Johnson A."/>
            <person name="Liu J."/>
            <person name="Liyanage D."/>
            <person name="Lorensuhewa L."/>
            <person name="Robinson T."/>
            <person name="Song A."/>
            <person name="Song B.-B."/>
            <person name="Dinh H."/>
            <person name="Thornton R."/>
            <person name="Coyle M."/>
            <person name="Francisco L."/>
            <person name="Jackson L."/>
            <person name="Javaid M."/>
            <person name="Korchina V."/>
            <person name="Kovar C."/>
            <person name="Mata R."/>
            <person name="Mathew T."/>
            <person name="Ngo R."/>
            <person name="Nguyen L."/>
            <person name="Nguyen N."/>
            <person name="Okwuonu G."/>
            <person name="Ongeri F."/>
            <person name="Pham C."/>
            <person name="Simmons D."/>
            <person name="Wilczek-Boney K."/>
            <person name="Hale W."/>
            <person name="Jakkamsetti A."/>
            <person name="Pham P."/>
            <person name="Ruth R."/>
            <person name="San Lucas F."/>
            <person name="Warren J."/>
            <person name="Zhang J."/>
            <person name="Zhao Z."/>
            <person name="Zhou C."/>
            <person name="Zhu D."/>
            <person name="Lee S."/>
            <person name="Bess C."/>
            <person name="Blankenburg K."/>
            <person name="Forbes L."/>
            <person name="Fu Q."/>
            <person name="Gubbala S."/>
            <person name="Hirani K."/>
            <person name="Jayaseelan J.C."/>
            <person name="Lara F."/>
            <person name="Munidasa M."/>
            <person name="Palculict T."/>
            <person name="Patil S."/>
            <person name="Pu L.-L."/>
            <person name="Saada N."/>
            <person name="Tang L."/>
            <person name="Weissenberger G."/>
            <person name="Zhu Y."/>
            <person name="Hemphill L."/>
            <person name="Shang Y."/>
            <person name="Youmans B."/>
            <person name="Ayvaz T."/>
            <person name="Ross M."/>
            <person name="Santibanez J."/>
            <person name="Aqrawi P."/>
            <person name="Gross S."/>
            <person name="Joshi V."/>
            <person name="Fowler G."/>
            <person name="Nazareth L."/>
            <person name="Reid J."/>
            <person name="Worley K."/>
            <person name="Petrosino J."/>
            <person name="Highlander S."/>
            <person name="Gibbs R."/>
        </authorList>
    </citation>
    <scope>NUCLEOTIDE SEQUENCE [LARGE SCALE GENOMIC DNA]</scope>
    <source>
        <strain evidence="9 10">SK405</strain>
    </source>
</reference>
<evidence type="ECO:0000256" key="2">
    <source>
        <dbReference type="ARBA" id="ARBA00022448"/>
    </source>
</evidence>
<name>A0ABC9PCS7_STRSA</name>
<dbReference type="RefSeq" id="WP_002901460.1">
    <property type="nucleotide sequence ID" value="NZ_GL872314.1"/>
</dbReference>
<dbReference type="SUPFAM" id="SSF54631">
    <property type="entry name" value="CBS-domain pair"/>
    <property type="match status" value="1"/>
</dbReference>
<dbReference type="SMART" id="SM00382">
    <property type="entry name" value="AAA"/>
    <property type="match status" value="1"/>
</dbReference>
<dbReference type="InterPro" id="IPR000644">
    <property type="entry name" value="CBS_dom"/>
</dbReference>
<keyword evidence="5" id="KW-0029">Amino-acid transport</keyword>
<dbReference type="GO" id="GO:0005524">
    <property type="term" value="F:ATP binding"/>
    <property type="evidence" value="ECO:0007669"/>
    <property type="project" value="UniProtKB-UniRule"/>
</dbReference>
<keyword evidence="4 7" id="KW-0067">ATP-binding</keyword>
<evidence type="ECO:0000256" key="5">
    <source>
        <dbReference type="ARBA" id="ARBA00022970"/>
    </source>
</evidence>
<sequence length="396" mass="44457">MNKLEVKHLTKIFGKRQKQALEMVQQSKSKTEILEKTGATVGVYDVNFEVQTGEIFVIMGLSGSGKSTLIRLLNRLIDPTSGDIYIDGQDVAKMNEEELRDVRRHKLNMVFQNFGLFPHRTILENTEFGLEVRGVDKEERTRLAEQALDNAGLLSFKDQYPDQLSGGMQQRVGLARALANNPDILLMDEAFSALDPLIRREMQDELLDLQAEHERTIIFITHDLNEALRIGDRIAIMADGQIMQIGTGEEILTNPANDFVREFVEDVDRSKVLTAQNIMTTPLTTNIDIDGPTVALNRMKKEEVSMLLAVDRKRHLKGSLTAEAARDARKQHQALAEVIDKNVRKVTQETLITDIFPLIYDSPAPLAVVDDKDKLVGVIIKGRVIEALANTTESEE</sequence>
<evidence type="ECO:0000256" key="7">
    <source>
        <dbReference type="RuleBase" id="RU369116"/>
    </source>
</evidence>
<evidence type="ECO:0000256" key="6">
    <source>
        <dbReference type="ARBA" id="ARBA00023122"/>
    </source>
</evidence>
<dbReference type="GO" id="GO:0006865">
    <property type="term" value="P:amino acid transport"/>
    <property type="evidence" value="ECO:0007669"/>
    <property type="project" value="UniProtKB-UniRule"/>
</dbReference>
<dbReference type="EMBL" id="AEWZ01000004">
    <property type="protein sequence ID" value="EGC24043.1"/>
    <property type="molecule type" value="Genomic_DNA"/>
</dbReference>
<dbReference type="InterPro" id="IPR027417">
    <property type="entry name" value="P-loop_NTPase"/>
</dbReference>
<comment type="subunit">
    <text evidence="7">The complex is probably composed of two ATP-binding proteins, two transmembrane proteins and a solute-binding protein.</text>
</comment>
<proteinExistence type="inferred from homology"/>
<evidence type="ECO:0000256" key="1">
    <source>
        <dbReference type="ARBA" id="ARBA00005417"/>
    </source>
</evidence>
<evidence type="ECO:0000259" key="8">
    <source>
        <dbReference type="PROSITE" id="PS50893"/>
    </source>
</evidence>
<dbReference type="AlphaFoldDB" id="A0ABC9PCS7"/>
<evidence type="ECO:0000256" key="4">
    <source>
        <dbReference type="ARBA" id="ARBA00022840"/>
    </source>
</evidence>
<dbReference type="NCBIfam" id="TIGR01186">
    <property type="entry name" value="proV"/>
    <property type="match status" value="1"/>
</dbReference>
<organism evidence="9 10">
    <name type="scientific">Streptococcus sanguinis SK405</name>
    <dbReference type="NCBI Taxonomy" id="888817"/>
    <lineage>
        <taxon>Bacteria</taxon>
        <taxon>Bacillati</taxon>
        <taxon>Bacillota</taxon>
        <taxon>Bacilli</taxon>
        <taxon>Lactobacillales</taxon>
        <taxon>Streptococcaceae</taxon>
        <taxon>Streptococcus</taxon>
    </lineage>
</organism>
<dbReference type="GO" id="GO:0016887">
    <property type="term" value="F:ATP hydrolysis activity"/>
    <property type="evidence" value="ECO:0007669"/>
    <property type="project" value="UniProtKB-UniRule"/>
</dbReference>
<dbReference type="PANTHER" id="PTHR43869:SF1">
    <property type="entry name" value="GLYCINE BETAINE_PROLINE BETAINE TRANSPORT SYSTEM ATP-BINDING PROTEIN PROV"/>
    <property type="match status" value="1"/>
</dbReference>
<dbReference type="GO" id="GO:0015418">
    <property type="term" value="F:ABC-type quaternary ammonium compound transporting activity"/>
    <property type="evidence" value="ECO:0007669"/>
    <property type="project" value="UniProtKB-EC"/>
</dbReference>
<dbReference type="InterPro" id="IPR005892">
    <property type="entry name" value="Gly-betaine_transp_ATP-bd"/>
</dbReference>
<dbReference type="InterPro" id="IPR046342">
    <property type="entry name" value="CBS_dom_sf"/>
</dbReference>
<comment type="similarity">
    <text evidence="1 7">Belongs to the ABC transporter superfamily.</text>
</comment>
<dbReference type="GO" id="GO:0006970">
    <property type="term" value="P:response to osmotic stress"/>
    <property type="evidence" value="ECO:0007669"/>
    <property type="project" value="UniProtKB-ARBA"/>
</dbReference>
<feature type="domain" description="ABC transporter" evidence="8">
    <location>
        <begin position="21"/>
        <end position="264"/>
    </location>
</feature>
<keyword evidence="9" id="KW-0378">Hydrolase</keyword>
<dbReference type="Pfam" id="PF00005">
    <property type="entry name" value="ABC_tran"/>
    <property type="match status" value="1"/>
</dbReference>
<dbReference type="Gene3D" id="3.10.580.10">
    <property type="entry name" value="CBS-domain"/>
    <property type="match status" value="1"/>
</dbReference>
<dbReference type="Gene3D" id="3.40.50.300">
    <property type="entry name" value="P-loop containing nucleotide triphosphate hydrolases"/>
    <property type="match status" value="1"/>
</dbReference>
<dbReference type="InterPro" id="IPR017871">
    <property type="entry name" value="ABC_transporter-like_CS"/>
</dbReference>
<accession>A0ABC9PCS7</accession>
<keyword evidence="7" id="KW-0997">Cell inner membrane</keyword>
<comment type="catalytic activity">
    <reaction evidence="7">
        <text>a quaternary ammonium(out) + ATP + H2O = a quaternary ammonium(in) + ADP + phosphate + H(+)</text>
        <dbReference type="Rhea" id="RHEA:11036"/>
        <dbReference type="ChEBI" id="CHEBI:15377"/>
        <dbReference type="ChEBI" id="CHEBI:15378"/>
        <dbReference type="ChEBI" id="CHEBI:30616"/>
        <dbReference type="ChEBI" id="CHEBI:35267"/>
        <dbReference type="ChEBI" id="CHEBI:43474"/>
        <dbReference type="ChEBI" id="CHEBI:456216"/>
    </reaction>
</comment>
<dbReference type="PROSITE" id="PS50893">
    <property type="entry name" value="ABC_TRANSPORTER_2"/>
    <property type="match status" value="1"/>
</dbReference>
<dbReference type="PANTHER" id="PTHR43869">
    <property type="entry name" value="GLYCINE BETAINE/PROLINE BETAINE TRANSPORT SYSTEM ATP-BINDING PROTEIN PROV"/>
    <property type="match status" value="1"/>
</dbReference>
<dbReference type="InterPro" id="IPR051921">
    <property type="entry name" value="ABC_osmolyte_uptake_ATP-bind"/>
</dbReference>
<dbReference type="Pfam" id="PF00571">
    <property type="entry name" value="CBS"/>
    <property type="match status" value="1"/>
</dbReference>
<protein>
    <recommendedName>
        <fullName evidence="7">Quaternary amine transport ATP-binding protein</fullName>
        <ecNumber evidence="7">7.6.2.9</ecNumber>
    </recommendedName>
</protein>
<keyword evidence="3 7" id="KW-0547">Nucleotide-binding</keyword>